<dbReference type="InterPro" id="IPR036895">
    <property type="entry name" value="Uracil-DNA_glycosylase-like_sf"/>
</dbReference>
<evidence type="ECO:0000313" key="4">
    <source>
        <dbReference type="Proteomes" id="UP001595685"/>
    </source>
</evidence>
<dbReference type="InterPro" id="IPR005122">
    <property type="entry name" value="Uracil-DNA_glycosylase-like"/>
</dbReference>
<protein>
    <submittedName>
        <fullName evidence="3">Uracil-DNA glycosylase family protein</fullName>
    </submittedName>
</protein>
<dbReference type="Proteomes" id="UP001595685">
    <property type="component" value="Unassembled WGS sequence"/>
</dbReference>
<dbReference type="RefSeq" id="WP_340295238.1">
    <property type="nucleotide sequence ID" value="NZ_JBBEOI010000219.1"/>
</dbReference>
<evidence type="ECO:0000259" key="2">
    <source>
        <dbReference type="Pfam" id="PF03167"/>
    </source>
</evidence>
<accession>A0ABV7WFL9</accession>
<proteinExistence type="predicted"/>
<gene>
    <name evidence="3" type="ORF">ACFOLH_09835</name>
</gene>
<name>A0ABV7WFL9_9MICO</name>
<organism evidence="3 4">
    <name type="scientific">Aquipuribacter hungaricus</name>
    <dbReference type="NCBI Taxonomy" id="545624"/>
    <lineage>
        <taxon>Bacteria</taxon>
        <taxon>Bacillati</taxon>
        <taxon>Actinomycetota</taxon>
        <taxon>Actinomycetes</taxon>
        <taxon>Micrococcales</taxon>
        <taxon>Intrasporangiaceae</taxon>
        <taxon>Aquipuribacter</taxon>
    </lineage>
</organism>
<dbReference type="EMBL" id="JBHRWW010000005">
    <property type="protein sequence ID" value="MFC3688640.1"/>
    <property type="molecule type" value="Genomic_DNA"/>
</dbReference>
<keyword evidence="4" id="KW-1185">Reference proteome</keyword>
<feature type="region of interest" description="Disordered" evidence="1">
    <location>
        <begin position="1"/>
        <end position="37"/>
    </location>
</feature>
<sequence>MPDLDDAQLRALSGDEPFDRARSHDTPEVVERKRAAQGADHVAPFEVWRTDMLGAMRRAGVSEPDAHLPHVDPLSGGVHARLVVLQEAPGATTLASAGGTGITSPDNDDPVSERLWRLCNEAGLARHEVVHWNCVAWAKDLKLERALVRATLRRWLQVMEGPTRVVLLGTAAKGFRPDVRSGLPEAEITDVLSSASRVALADARVDSSIVAALRGW</sequence>
<dbReference type="SUPFAM" id="SSF52141">
    <property type="entry name" value="Uracil-DNA glycosylase-like"/>
    <property type="match status" value="1"/>
</dbReference>
<feature type="domain" description="Uracil-DNA glycosylase-like" evidence="2">
    <location>
        <begin position="77"/>
        <end position="174"/>
    </location>
</feature>
<evidence type="ECO:0000256" key="1">
    <source>
        <dbReference type="SAM" id="MobiDB-lite"/>
    </source>
</evidence>
<reference evidence="4" key="1">
    <citation type="journal article" date="2019" name="Int. J. Syst. Evol. Microbiol.">
        <title>The Global Catalogue of Microorganisms (GCM) 10K type strain sequencing project: providing services to taxonomists for standard genome sequencing and annotation.</title>
        <authorList>
            <consortium name="The Broad Institute Genomics Platform"/>
            <consortium name="The Broad Institute Genome Sequencing Center for Infectious Disease"/>
            <person name="Wu L."/>
            <person name="Ma J."/>
        </authorList>
    </citation>
    <scope>NUCLEOTIDE SEQUENCE [LARGE SCALE GENOMIC DNA]</scope>
    <source>
        <strain evidence="4">NCAIM B.02333</strain>
    </source>
</reference>
<feature type="compositionally biased region" description="Basic and acidic residues" evidence="1">
    <location>
        <begin position="17"/>
        <end position="34"/>
    </location>
</feature>
<dbReference type="Gene3D" id="3.40.470.10">
    <property type="entry name" value="Uracil-DNA glycosylase-like domain"/>
    <property type="match status" value="1"/>
</dbReference>
<dbReference type="Pfam" id="PF03167">
    <property type="entry name" value="UDG"/>
    <property type="match status" value="1"/>
</dbReference>
<comment type="caution">
    <text evidence="3">The sequence shown here is derived from an EMBL/GenBank/DDBJ whole genome shotgun (WGS) entry which is preliminary data.</text>
</comment>
<evidence type="ECO:0000313" key="3">
    <source>
        <dbReference type="EMBL" id="MFC3688640.1"/>
    </source>
</evidence>